<keyword evidence="2 5" id="KW-0285">Flavoprotein</keyword>
<dbReference type="Proteomes" id="UP001281731">
    <property type="component" value="Unassembled WGS sequence"/>
</dbReference>
<evidence type="ECO:0000259" key="6">
    <source>
        <dbReference type="Pfam" id="PF00881"/>
    </source>
</evidence>
<dbReference type="RefSeq" id="WP_102166059.1">
    <property type="nucleotide sequence ID" value="NZ_CAMYCL010000024.1"/>
</dbReference>
<name>A0AAW9HV35_9ACTO</name>
<accession>A0AAW9HV35</accession>
<keyword evidence="3 5" id="KW-0288">FMN</keyword>
<dbReference type="Pfam" id="PF00881">
    <property type="entry name" value="Nitroreductase"/>
    <property type="match status" value="1"/>
</dbReference>
<protein>
    <submittedName>
        <fullName evidence="8">Nitroreductase family protein</fullName>
    </submittedName>
</protein>
<dbReference type="AlphaFoldDB" id="A0AAW9HV35"/>
<keyword evidence="5" id="KW-0521">NADP</keyword>
<dbReference type="PANTHER" id="PTHR43425:SF2">
    <property type="entry name" value="OXYGEN-INSENSITIVE NADPH NITROREDUCTASE"/>
    <property type="match status" value="1"/>
</dbReference>
<evidence type="ECO:0000313" key="8">
    <source>
        <dbReference type="EMBL" id="MDY5155623.1"/>
    </source>
</evidence>
<evidence type="ECO:0000256" key="4">
    <source>
        <dbReference type="ARBA" id="ARBA00023002"/>
    </source>
</evidence>
<keyword evidence="9" id="KW-1185">Reference proteome</keyword>
<sequence length="254" mass="28389">MRTNSTIEHQINHCTIRKFDGKPLQPETLEALETVAMRTASSQGLQHSSIIRITDNEIRNRIAKVCTQQYVAEAPELWIFIVDTRRAYRISKELGKTGYAASSYDAFVAAFTDATLMAQNVVNAAESMGLGTTFLGSILNDPHEMCEILGLPELTFPVLGLIMGVPAEHPQTKPRMPKEFRIHTNTYEEPDNWITSLSQYDEEITPWIDLRKGTPFGPFTATIADCMESVVARRAEILPAIASQGFKLETENVQ</sequence>
<evidence type="ECO:0000256" key="5">
    <source>
        <dbReference type="PIRNR" id="PIRNR005426"/>
    </source>
</evidence>
<dbReference type="PIRSF" id="PIRSF005426">
    <property type="entry name" value="Frp"/>
    <property type="match status" value="1"/>
</dbReference>
<evidence type="ECO:0000256" key="3">
    <source>
        <dbReference type="ARBA" id="ARBA00022643"/>
    </source>
</evidence>
<dbReference type="EMBL" id="JAWNGA010000001">
    <property type="protein sequence ID" value="MDY5132135.1"/>
    <property type="molecule type" value="Genomic_DNA"/>
</dbReference>
<comment type="caution">
    <text evidence="8">The sequence shown here is derived from an EMBL/GenBank/DDBJ whole genome shotgun (WGS) entry which is preliminary data.</text>
</comment>
<dbReference type="EMBL" id="JAWNGC010000015">
    <property type="protein sequence ID" value="MDY5155623.1"/>
    <property type="molecule type" value="Genomic_DNA"/>
</dbReference>
<evidence type="ECO:0000313" key="9">
    <source>
        <dbReference type="Proteomes" id="UP001275049"/>
    </source>
</evidence>
<organism evidence="8 10">
    <name type="scientific">Actinotignum urinale</name>
    <dbReference type="NCBI Taxonomy" id="190146"/>
    <lineage>
        <taxon>Bacteria</taxon>
        <taxon>Bacillati</taxon>
        <taxon>Actinomycetota</taxon>
        <taxon>Actinomycetes</taxon>
        <taxon>Actinomycetales</taxon>
        <taxon>Actinomycetaceae</taxon>
        <taxon>Actinotignum</taxon>
    </lineage>
</organism>
<evidence type="ECO:0000256" key="2">
    <source>
        <dbReference type="ARBA" id="ARBA00022630"/>
    </source>
</evidence>
<dbReference type="Proteomes" id="UP001275049">
    <property type="component" value="Unassembled WGS sequence"/>
</dbReference>
<dbReference type="InterPro" id="IPR016446">
    <property type="entry name" value="Flavin_OxRdtase_Frp"/>
</dbReference>
<keyword evidence="4 5" id="KW-0560">Oxidoreductase</keyword>
<dbReference type="InterPro" id="IPR000415">
    <property type="entry name" value="Nitroreductase-like"/>
</dbReference>
<reference evidence="8 9" key="1">
    <citation type="submission" date="2023-10" db="EMBL/GenBank/DDBJ databases">
        <title>Whole Genome based description of the genera Actinobaculum and Actinotignum reveals a complex phylogenetic relationship within the species included in the genus Actinotignum.</title>
        <authorList>
            <person name="Jensen C.S."/>
            <person name="Dargis R."/>
            <person name="Kemp M."/>
            <person name="Christensen J.J."/>
        </authorList>
    </citation>
    <scope>NUCLEOTIDE SEQUENCE</scope>
    <source>
        <strain evidence="8">SLA_B511</strain>
        <strain evidence="7 9">SLA_B974</strain>
    </source>
</reference>
<dbReference type="Gene3D" id="3.40.109.10">
    <property type="entry name" value="NADH Oxidase"/>
    <property type="match status" value="1"/>
</dbReference>
<gene>
    <name evidence="8" type="ORF">R6G80_07815</name>
    <name evidence="7" type="ORF">R6G86_00025</name>
</gene>
<proteinExistence type="inferred from homology"/>
<evidence type="ECO:0000313" key="7">
    <source>
        <dbReference type="EMBL" id="MDY5132135.1"/>
    </source>
</evidence>
<dbReference type="PANTHER" id="PTHR43425">
    <property type="entry name" value="OXYGEN-INSENSITIVE NADPH NITROREDUCTASE"/>
    <property type="match status" value="1"/>
</dbReference>
<evidence type="ECO:0000313" key="10">
    <source>
        <dbReference type="Proteomes" id="UP001281731"/>
    </source>
</evidence>
<evidence type="ECO:0000256" key="1">
    <source>
        <dbReference type="ARBA" id="ARBA00008366"/>
    </source>
</evidence>
<feature type="domain" description="Nitroreductase" evidence="6">
    <location>
        <begin position="15"/>
        <end position="164"/>
    </location>
</feature>
<dbReference type="GO" id="GO:0016491">
    <property type="term" value="F:oxidoreductase activity"/>
    <property type="evidence" value="ECO:0007669"/>
    <property type="project" value="UniProtKB-UniRule"/>
</dbReference>
<comment type="similarity">
    <text evidence="1 5">Belongs to the flavin oxidoreductase frp family.</text>
</comment>
<dbReference type="SUPFAM" id="SSF55469">
    <property type="entry name" value="FMN-dependent nitroreductase-like"/>
    <property type="match status" value="1"/>
</dbReference>
<dbReference type="InterPro" id="IPR029479">
    <property type="entry name" value="Nitroreductase"/>
</dbReference>